<accession>A0A5B0EAX9</accession>
<feature type="domain" description="Major facilitator superfamily (MFS) profile" evidence="9">
    <location>
        <begin position="1"/>
        <end position="192"/>
    </location>
</feature>
<evidence type="ECO:0000256" key="5">
    <source>
        <dbReference type="ARBA" id="ARBA00022989"/>
    </source>
</evidence>
<evidence type="ECO:0000259" key="9">
    <source>
        <dbReference type="PROSITE" id="PS50850"/>
    </source>
</evidence>
<dbReference type="RefSeq" id="WP_007271277.1">
    <property type="nucleotide sequence ID" value="NZ_JBITUG010000007.1"/>
</dbReference>
<evidence type="ECO:0000256" key="4">
    <source>
        <dbReference type="ARBA" id="ARBA00022692"/>
    </source>
</evidence>
<evidence type="ECO:0000256" key="6">
    <source>
        <dbReference type="ARBA" id="ARBA00023136"/>
    </source>
</evidence>
<sequence>MSRPAKPWFPAALSLMMVGWGANQYVSLLVHYREEHGFSEVLVTSLLGIYVVGLVPALLLGGRYSDRTGRKRLAILAVALSMAASFALMGSAFGPVPLVIGRLLAGTATGLAMAAATSWVKELSQLPWDASSVPGSGARRASLLTSAGFWLGPVTGGMLVAWAPVPDIVPYVVHILLCVPLLFVLVRLPETRKRQPRPVPSVARPVASGGAPAPRSGAGRKRFRAVIAPAAPWVFAAATMGFVVIPEMVPAMREERLAYTTVAVAITMGCGVLIQPLARRVDTTSSARSLLTGVAVVLLGMGTVLAAILLNSPVLGLAAAALLGCGNGLLMVGGLLELQRASGPDELGTLTGFFYTLAYAGFLAPTAVAFIAQWVSNTWIMAGTIVLCAISLGVVALNSRKHLPHALERVESRQVRRARPETTR</sequence>
<feature type="transmembrane region" description="Helical" evidence="8">
    <location>
        <begin position="350"/>
        <end position="372"/>
    </location>
</feature>
<proteinExistence type="predicted"/>
<evidence type="ECO:0000256" key="3">
    <source>
        <dbReference type="ARBA" id="ARBA00022475"/>
    </source>
</evidence>
<dbReference type="PANTHER" id="PTHR23517">
    <property type="entry name" value="RESISTANCE PROTEIN MDTM, PUTATIVE-RELATED-RELATED"/>
    <property type="match status" value="1"/>
</dbReference>
<dbReference type="PROSITE" id="PS50850">
    <property type="entry name" value="MFS"/>
    <property type="match status" value="1"/>
</dbReference>
<feature type="transmembrane region" description="Helical" evidence="8">
    <location>
        <begin position="73"/>
        <end position="93"/>
    </location>
</feature>
<feature type="transmembrane region" description="Helical" evidence="8">
    <location>
        <begin position="168"/>
        <end position="188"/>
    </location>
</feature>
<feature type="transmembrane region" description="Helical" evidence="8">
    <location>
        <begin position="378"/>
        <end position="397"/>
    </location>
</feature>
<dbReference type="Proteomes" id="UP000323856">
    <property type="component" value="Unassembled WGS sequence"/>
</dbReference>
<keyword evidence="2" id="KW-0813">Transport</keyword>
<organism evidence="10 11">
    <name type="scientific">Paeniglutamicibacter gangotriensis</name>
    <dbReference type="NCBI Taxonomy" id="254787"/>
    <lineage>
        <taxon>Bacteria</taxon>
        <taxon>Bacillati</taxon>
        <taxon>Actinomycetota</taxon>
        <taxon>Actinomycetes</taxon>
        <taxon>Micrococcales</taxon>
        <taxon>Micrococcaceae</taxon>
        <taxon>Paeniglutamicibacter</taxon>
    </lineage>
</organism>
<reference evidence="10 11" key="1">
    <citation type="submission" date="2019-07" db="EMBL/GenBank/DDBJ databases">
        <title>Analysis of the biochemical properties, biological activity and biotechnological potential of siderophores and biosurfactants produced by Antarctic psychrotolerant bacteria.</title>
        <authorList>
            <person name="Styczynski M."/>
            <person name="Krucon T."/>
            <person name="Decewicz P."/>
            <person name="Dziewit L."/>
        </authorList>
    </citation>
    <scope>NUCLEOTIDE SEQUENCE [LARGE SCALE GENOMIC DNA]</scope>
    <source>
        <strain evidence="10 11">ANT_H27</strain>
    </source>
</reference>
<dbReference type="InterPro" id="IPR036259">
    <property type="entry name" value="MFS_trans_sf"/>
</dbReference>
<feature type="transmembrane region" description="Helical" evidence="8">
    <location>
        <begin position="99"/>
        <end position="120"/>
    </location>
</feature>
<keyword evidence="4 8" id="KW-0812">Transmembrane</keyword>
<dbReference type="Gene3D" id="1.20.1250.20">
    <property type="entry name" value="MFS general substrate transporter like domains"/>
    <property type="match status" value="1"/>
</dbReference>
<feature type="transmembrane region" description="Helical" evidence="8">
    <location>
        <begin position="257"/>
        <end position="278"/>
    </location>
</feature>
<keyword evidence="5 8" id="KW-1133">Transmembrane helix</keyword>
<comment type="caution">
    <text evidence="10">The sequence shown here is derived from an EMBL/GenBank/DDBJ whole genome shotgun (WGS) entry which is preliminary data.</text>
</comment>
<evidence type="ECO:0000256" key="7">
    <source>
        <dbReference type="SAM" id="MobiDB-lite"/>
    </source>
</evidence>
<dbReference type="GO" id="GO:0005886">
    <property type="term" value="C:plasma membrane"/>
    <property type="evidence" value="ECO:0007669"/>
    <property type="project" value="UniProtKB-SubCell"/>
</dbReference>
<evidence type="ECO:0000256" key="1">
    <source>
        <dbReference type="ARBA" id="ARBA00004651"/>
    </source>
</evidence>
<dbReference type="EMBL" id="VOBL01000011">
    <property type="protein sequence ID" value="KAA0976184.1"/>
    <property type="molecule type" value="Genomic_DNA"/>
</dbReference>
<feature type="transmembrane region" description="Helical" evidence="8">
    <location>
        <begin position="38"/>
        <end position="61"/>
    </location>
</feature>
<keyword evidence="6 8" id="KW-0472">Membrane</keyword>
<keyword evidence="3" id="KW-1003">Cell membrane</keyword>
<feature type="transmembrane region" description="Helical" evidence="8">
    <location>
        <begin position="225"/>
        <end position="245"/>
    </location>
</feature>
<dbReference type="InterPro" id="IPR011701">
    <property type="entry name" value="MFS"/>
</dbReference>
<dbReference type="PANTHER" id="PTHR23517:SF13">
    <property type="entry name" value="MAJOR FACILITATOR SUPERFAMILY MFS_1"/>
    <property type="match status" value="1"/>
</dbReference>
<feature type="compositionally biased region" description="Low complexity" evidence="7">
    <location>
        <begin position="200"/>
        <end position="217"/>
    </location>
</feature>
<dbReference type="InterPro" id="IPR050171">
    <property type="entry name" value="MFS_Transporters"/>
</dbReference>
<feature type="transmembrane region" description="Helical" evidence="8">
    <location>
        <begin position="316"/>
        <end position="338"/>
    </location>
</feature>
<evidence type="ECO:0000256" key="8">
    <source>
        <dbReference type="SAM" id="Phobius"/>
    </source>
</evidence>
<evidence type="ECO:0000256" key="2">
    <source>
        <dbReference type="ARBA" id="ARBA00022448"/>
    </source>
</evidence>
<protein>
    <submittedName>
        <fullName evidence="10">MFS transporter</fullName>
    </submittedName>
</protein>
<dbReference type="SUPFAM" id="SSF103473">
    <property type="entry name" value="MFS general substrate transporter"/>
    <property type="match status" value="1"/>
</dbReference>
<gene>
    <name evidence="10" type="ORF">FQ154_11340</name>
</gene>
<dbReference type="InterPro" id="IPR020846">
    <property type="entry name" value="MFS_dom"/>
</dbReference>
<feature type="transmembrane region" description="Helical" evidence="8">
    <location>
        <begin position="7"/>
        <end position="26"/>
    </location>
</feature>
<dbReference type="OrthoDB" id="5242249at2"/>
<name>A0A5B0EAX9_9MICC</name>
<dbReference type="GO" id="GO:0022857">
    <property type="term" value="F:transmembrane transporter activity"/>
    <property type="evidence" value="ECO:0007669"/>
    <property type="project" value="InterPro"/>
</dbReference>
<dbReference type="Pfam" id="PF07690">
    <property type="entry name" value="MFS_1"/>
    <property type="match status" value="1"/>
</dbReference>
<feature type="region of interest" description="Disordered" evidence="7">
    <location>
        <begin position="195"/>
        <end position="217"/>
    </location>
</feature>
<evidence type="ECO:0000313" key="10">
    <source>
        <dbReference type="EMBL" id="KAA0976184.1"/>
    </source>
</evidence>
<feature type="transmembrane region" description="Helical" evidence="8">
    <location>
        <begin position="141"/>
        <end position="162"/>
    </location>
</feature>
<feature type="transmembrane region" description="Helical" evidence="8">
    <location>
        <begin position="290"/>
        <end position="310"/>
    </location>
</feature>
<comment type="subcellular location">
    <subcellularLocation>
        <location evidence="1">Cell membrane</location>
        <topology evidence="1">Multi-pass membrane protein</topology>
    </subcellularLocation>
</comment>
<evidence type="ECO:0000313" key="11">
    <source>
        <dbReference type="Proteomes" id="UP000323856"/>
    </source>
</evidence>
<dbReference type="AlphaFoldDB" id="A0A5B0EAX9"/>